<proteinExistence type="predicted"/>
<sequence>MNTRQDLILATIRTAIPGAVGWVLAYLIARIPAVGDVIAYVDGILAESAPGYTVSVILTGACVGAVIAAYYWAARELGKKWPAVERFLLGSAKTPTYN</sequence>
<organism evidence="2 3">
    <name type="scientific">Microbacterium schleiferi</name>
    <dbReference type="NCBI Taxonomy" id="69362"/>
    <lineage>
        <taxon>Bacteria</taxon>
        <taxon>Bacillati</taxon>
        <taxon>Actinomycetota</taxon>
        <taxon>Actinomycetes</taxon>
        <taxon>Micrococcales</taxon>
        <taxon>Microbacteriaceae</taxon>
        <taxon>Microbacterium</taxon>
    </lineage>
</organism>
<dbReference type="EMBL" id="CP064760">
    <property type="protein sequence ID" value="QPE05321.1"/>
    <property type="molecule type" value="Genomic_DNA"/>
</dbReference>
<keyword evidence="1" id="KW-0472">Membrane</keyword>
<reference evidence="2 3" key="1">
    <citation type="submission" date="2020-11" db="EMBL/GenBank/DDBJ databases">
        <title>Amino acid is mineralized and recycled by bacteria in oceanic microbiome.</title>
        <authorList>
            <person name="Zheng L.Y."/>
        </authorList>
    </citation>
    <scope>NUCLEOTIDE SEQUENCE [LARGE SCALE GENOMIC DNA]</scope>
    <source>
        <strain evidence="2 3">A32-1</strain>
    </source>
</reference>
<keyword evidence="3" id="KW-1185">Reference proteome</keyword>
<dbReference type="KEGG" id="msf:IT882_04430"/>
<keyword evidence="1" id="KW-0812">Transmembrane</keyword>
<keyword evidence="1" id="KW-1133">Transmembrane helix</keyword>
<gene>
    <name evidence="2" type="ORF">IT882_04430</name>
</gene>
<name>A0A7S8RHE0_9MICO</name>
<evidence type="ECO:0000256" key="1">
    <source>
        <dbReference type="SAM" id="Phobius"/>
    </source>
</evidence>
<protein>
    <submittedName>
        <fullName evidence="2">Uncharacterized protein</fullName>
    </submittedName>
</protein>
<evidence type="ECO:0000313" key="2">
    <source>
        <dbReference type="EMBL" id="QPE05321.1"/>
    </source>
</evidence>
<dbReference type="AlphaFoldDB" id="A0A7S8RHE0"/>
<accession>A0A7S8RHE0</accession>
<evidence type="ECO:0000313" key="3">
    <source>
        <dbReference type="Proteomes" id="UP000594480"/>
    </source>
</evidence>
<dbReference type="Proteomes" id="UP000594480">
    <property type="component" value="Chromosome"/>
</dbReference>
<dbReference type="RefSeq" id="WP_195693338.1">
    <property type="nucleotide sequence ID" value="NZ_CP064760.1"/>
</dbReference>
<feature type="transmembrane region" description="Helical" evidence="1">
    <location>
        <begin position="49"/>
        <end position="73"/>
    </location>
</feature>
<feature type="transmembrane region" description="Helical" evidence="1">
    <location>
        <begin position="7"/>
        <end position="29"/>
    </location>
</feature>